<proteinExistence type="predicted"/>
<feature type="compositionally biased region" description="Gly residues" evidence="1">
    <location>
        <begin position="14"/>
        <end position="26"/>
    </location>
</feature>
<sequence length="189" mass="19378">MSEPMQSNTNHPGPGAGNNPGVPGAGGYPGAPGSNYNYAGNPYAGMPQAPAAEPVRPRTVELAFWLVIASSVLNILNYFLTLNYVTEMSGGAVVTGAAAGGFIFGTAIRIALAALARQGQNWARIVLTVFAALSLTGLLGLFVAGPLAGLTGLLAIATFVAAAVMLFLKPSNEFFTASKAYRQAKKFAA</sequence>
<feature type="transmembrane region" description="Helical" evidence="2">
    <location>
        <begin position="92"/>
        <end position="115"/>
    </location>
</feature>
<feature type="transmembrane region" description="Helical" evidence="2">
    <location>
        <begin position="62"/>
        <end position="80"/>
    </location>
</feature>
<feature type="compositionally biased region" description="Polar residues" evidence="1">
    <location>
        <begin position="1"/>
        <end position="11"/>
    </location>
</feature>
<keyword evidence="2" id="KW-1133">Transmembrane helix</keyword>
<keyword evidence="2" id="KW-0472">Membrane</keyword>
<organism evidence="3">
    <name type="scientific">Arthrobacter saudimassiliensis</name>
    <dbReference type="NCBI Taxonomy" id="1461584"/>
    <lineage>
        <taxon>Bacteria</taxon>
        <taxon>Bacillati</taxon>
        <taxon>Actinomycetota</taxon>
        <taxon>Actinomycetes</taxon>
        <taxon>Micrococcales</taxon>
        <taxon>Micrococcaceae</taxon>
        <taxon>Arthrobacter</taxon>
    </lineage>
</organism>
<accession>A0A078MU98</accession>
<evidence type="ECO:0000313" key="3">
    <source>
        <dbReference type="EMBL" id="CEA09789.1"/>
    </source>
</evidence>
<evidence type="ECO:0000256" key="1">
    <source>
        <dbReference type="SAM" id="MobiDB-lite"/>
    </source>
</evidence>
<name>A0A078MU98_9MICC</name>
<gene>
    <name evidence="3" type="ORF">BN1051_03162</name>
</gene>
<dbReference type="PATRIC" id="fig|1461584.3.peg.3136"/>
<dbReference type="AlphaFoldDB" id="A0A078MU98"/>
<keyword evidence="2" id="KW-0812">Transmembrane</keyword>
<feature type="transmembrane region" description="Helical" evidence="2">
    <location>
        <begin position="122"/>
        <end position="144"/>
    </location>
</feature>
<protein>
    <submittedName>
        <fullName evidence="3">Uncharacterized protein</fullName>
    </submittedName>
</protein>
<feature type="region of interest" description="Disordered" evidence="1">
    <location>
        <begin position="1"/>
        <end position="26"/>
    </location>
</feature>
<reference evidence="3" key="1">
    <citation type="submission" date="2014-07" db="EMBL/GenBank/DDBJ databases">
        <authorList>
            <person name="Urmite Genomes Urmite Genomes"/>
        </authorList>
    </citation>
    <scope>NUCLEOTIDE SEQUENCE</scope>
    <source>
        <strain evidence="3">11W110_air</strain>
    </source>
</reference>
<dbReference type="EMBL" id="LN483072">
    <property type="protein sequence ID" value="CEA09789.1"/>
    <property type="molecule type" value="Genomic_DNA"/>
</dbReference>
<feature type="transmembrane region" description="Helical" evidence="2">
    <location>
        <begin position="150"/>
        <end position="168"/>
    </location>
</feature>
<evidence type="ECO:0000256" key="2">
    <source>
        <dbReference type="SAM" id="Phobius"/>
    </source>
</evidence>